<dbReference type="PANTHER" id="PTHR45790:SF3">
    <property type="entry name" value="S-ADENOSYL-L-METHIONINE-DEPENDENT UROPORPHYRINOGEN III METHYLTRANSFERASE, CHLOROPLASTIC"/>
    <property type="match status" value="1"/>
</dbReference>
<dbReference type="CDD" id="cd11642">
    <property type="entry name" value="SUMT"/>
    <property type="match status" value="1"/>
</dbReference>
<evidence type="ECO:0000256" key="3">
    <source>
        <dbReference type="ARBA" id="ARBA00022573"/>
    </source>
</evidence>
<evidence type="ECO:0000256" key="7">
    <source>
        <dbReference type="ARBA" id="ARBA00023244"/>
    </source>
</evidence>
<dbReference type="FunFam" id="3.40.1010.10:FF:000001">
    <property type="entry name" value="Siroheme synthase"/>
    <property type="match status" value="1"/>
</dbReference>
<dbReference type="AlphaFoldDB" id="A0AAT9FGC6"/>
<dbReference type="InterPro" id="IPR006366">
    <property type="entry name" value="CobA/CysG_C"/>
</dbReference>
<comment type="pathway">
    <text evidence="9">Cofactor biosynthesis; adenosylcobalamin biosynthesis; precorrin-2 from uroporphyrinogen III: step 1/1.</text>
</comment>
<evidence type="ECO:0000256" key="1">
    <source>
        <dbReference type="ARBA" id="ARBA00005879"/>
    </source>
</evidence>
<comment type="pathway">
    <text evidence="8">Porphyrin-containing compound metabolism; siroheme biosynthesis; precorrin-2 from uroporphyrinogen III: step 1/1.</text>
</comment>
<keyword evidence="6" id="KW-0949">S-adenosyl-L-methionine</keyword>
<evidence type="ECO:0000256" key="2">
    <source>
        <dbReference type="ARBA" id="ARBA00012162"/>
    </source>
</evidence>
<dbReference type="Gene3D" id="3.40.50.10090">
    <property type="match status" value="2"/>
</dbReference>
<proteinExistence type="inferred from homology"/>
<dbReference type="Gene3D" id="3.30.950.10">
    <property type="entry name" value="Methyltransferase, Cobalt-precorrin-4 Transmethylase, Domain 2"/>
    <property type="match status" value="1"/>
</dbReference>
<dbReference type="PANTHER" id="PTHR45790">
    <property type="entry name" value="SIROHEME SYNTHASE-RELATED"/>
    <property type="match status" value="1"/>
</dbReference>
<accession>A0AAT9FGC6</accession>
<feature type="domain" description="Tetrapyrrole biosynthesis uroporphyrinogen III synthase" evidence="12">
    <location>
        <begin position="269"/>
        <end position="493"/>
    </location>
</feature>
<protein>
    <recommendedName>
        <fullName evidence="2">uroporphyrinogen-III C-methyltransferase</fullName>
        <ecNumber evidence="2">2.1.1.107</ecNumber>
    </recommendedName>
</protein>
<dbReference type="GO" id="GO:0009236">
    <property type="term" value="P:cobalamin biosynthetic process"/>
    <property type="evidence" value="ECO:0007669"/>
    <property type="project" value="UniProtKB-KW"/>
</dbReference>
<evidence type="ECO:0000313" key="13">
    <source>
        <dbReference type="EMBL" id="BDS05038.1"/>
    </source>
</evidence>
<dbReference type="InterPro" id="IPR014777">
    <property type="entry name" value="4pyrrole_Mease_sub1"/>
</dbReference>
<dbReference type="PROSITE" id="PS00840">
    <property type="entry name" value="SUMT_2"/>
    <property type="match status" value="1"/>
</dbReference>
<dbReference type="EMBL" id="AP026866">
    <property type="protein sequence ID" value="BDS05038.1"/>
    <property type="molecule type" value="Genomic_DNA"/>
</dbReference>
<dbReference type="GO" id="GO:0004852">
    <property type="term" value="F:uroporphyrinogen-III synthase activity"/>
    <property type="evidence" value="ECO:0007669"/>
    <property type="project" value="InterPro"/>
</dbReference>
<dbReference type="GO" id="GO:0019354">
    <property type="term" value="P:siroheme biosynthetic process"/>
    <property type="evidence" value="ECO:0007669"/>
    <property type="project" value="InterPro"/>
</dbReference>
<dbReference type="GO" id="GO:0004851">
    <property type="term" value="F:uroporphyrin-III C-methyltransferase activity"/>
    <property type="evidence" value="ECO:0007669"/>
    <property type="project" value="UniProtKB-EC"/>
</dbReference>
<dbReference type="InterPro" id="IPR000878">
    <property type="entry name" value="4pyrrol_Mease"/>
</dbReference>
<dbReference type="FunFam" id="3.30.950.10:FF:000001">
    <property type="entry name" value="Siroheme synthase"/>
    <property type="match status" value="1"/>
</dbReference>
<dbReference type="Gene3D" id="3.40.1010.10">
    <property type="entry name" value="Cobalt-precorrin-4 Transmethylase, Domain 1"/>
    <property type="match status" value="1"/>
</dbReference>
<evidence type="ECO:0000256" key="8">
    <source>
        <dbReference type="ARBA" id="ARBA00025705"/>
    </source>
</evidence>
<organism evidence="13">
    <name type="scientific">Oceaniferula spumae</name>
    <dbReference type="NCBI Taxonomy" id="2979115"/>
    <lineage>
        <taxon>Bacteria</taxon>
        <taxon>Pseudomonadati</taxon>
        <taxon>Verrucomicrobiota</taxon>
        <taxon>Verrucomicrobiia</taxon>
        <taxon>Verrucomicrobiales</taxon>
        <taxon>Verrucomicrobiaceae</taxon>
        <taxon>Oceaniferula</taxon>
    </lineage>
</organism>
<dbReference type="KEGG" id="osu:NT6N_00780"/>
<evidence type="ECO:0000256" key="4">
    <source>
        <dbReference type="ARBA" id="ARBA00022603"/>
    </source>
</evidence>
<dbReference type="InterPro" id="IPR050161">
    <property type="entry name" value="Siro_Cobalamin_biosynth"/>
</dbReference>
<dbReference type="InterPro" id="IPR035996">
    <property type="entry name" value="4pyrrol_Methylase_sf"/>
</dbReference>
<dbReference type="CDD" id="cd06578">
    <property type="entry name" value="HemD"/>
    <property type="match status" value="1"/>
</dbReference>
<dbReference type="InterPro" id="IPR014776">
    <property type="entry name" value="4pyrrole_Mease_sub2"/>
</dbReference>
<evidence type="ECO:0000256" key="5">
    <source>
        <dbReference type="ARBA" id="ARBA00022679"/>
    </source>
</evidence>
<evidence type="ECO:0000256" key="6">
    <source>
        <dbReference type="ARBA" id="ARBA00022691"/>
    </source>
</evidence>
<dbReference type="EC" id="2.1.1.107" evidence="2"/>
<sequence>MKQGICYLTGAGPGDPGLVTLKAQRCIAEADVLVYDALSSTELLTWTKKDCEKIDVGKRAACHKMRQEEINQLLVEKVREGKVVVRLKGGDPMIFGRGGEEAAELAEAGLKFEIIPGISSAFAGPVYAGIPLTHRNYGAQLTLFSGHEAEGKGQGAVDYELLAKTPGAKIFLMGVSRLRDITGRFIENGADPETPIALTRWATTGRQKTITGTLATIADIAEQQNFKAPAVGVIGNIIKEMDKIKWYEDRPLKGKRIVVTRSQEQASGLVSELTALGADVLELPVLRIVDPQNKQEFAELVTAAHTYDWLVFSSTNGVRRFFDAFFSVYKDARSIGGVRIAVVGPGTQQAVEQYRFSADLVPDKHIAEGLIEAFKNEHDIENQTMLWVRPENARPVLREGLEEQRAIVDECLAYGIEAETSDPTGAAERFKTDGADLVTFTSSSTAQYFHDLGLPWPKGCQAASIGPITTAKLKDLGRTNIVESNEHNIEGLVKTIVETLS</sequence>
<dbReference type="InterPro" id="IPR003754">
    <property type="entry name" value="4pyrrol_synth_uPrphyn_synth"/>
</dbReference>
<evidence type="ECO:0000259" key="12">
    <source>
        <dbReference type="Pfam" id="PF02602"/>
    </source>
</evidence>
<gene>
    <name evidence="13" type="ORF">NT6N_00780</name>
</gene>
<comment type="similarity">
    <text evidence="1 10">Belongs to the precorrin methyltransferase family.</text>
</comment>
<keyword evidence="3" id="KW-0169">Cobalamin biosynthesis</keyword>
<evidence type="ECO:0000259" key="11">
    <source>
        <dbReference type="Pfam" id="PF00590"/>
    </source>
</evidence>
<dbReference type="InterPro" id="IPR003043">
    <property type="entry name" value="Uropor_MeTrfase_CS"/>
</dbReference>
<dbReference type="Pfam" id="PF02602">
    <property type="entry name" value="HEM4"/>
    <property type="match status" value="1"/>
</dbReference>
<dbReference type="Pfam" id="PF00590">
    <property type="entry name" value="TP_methylase"/>
    <property type="match status" value="1"/>
</dbReference>
<dbReference type="SUPFAM" id="SSF53790">
    <property type="entry name" value="Tetrapyrrole methylase"/>
    <property type="match status" value="1"/>
</dbReference>
<keyword evidence="5 10" id="KW-0808">Transferase</keyword>
<keyword evidence="4 10" id="KW-0489">Methyltransferase</keyword>
<dbReference type="GO" id="GO:0032259">
    <property type="term" value="P:methylation"/>
    <property type="evidence" value="ECO:0007669"/>
    <property type="project" value="UniProtKB-KW"/>
</dbReference>
<dbReference type="InterPro" id="IPR036108">
    <property type="entry name" value="4pyrrol_syn_uPrphyn_synt_sf"/>
</dbReference>
<dbReference type="SUPFAM" id="SSF69618">
    <property type="entry name" value="HemD-like"/>
    <property type="match status" value="1"/>
</dbReference>
<dbReference type="NCBIfam" id="TIGR01469">
    <property type="entry name" value="cobA_cysG_Cterm"/>
    <property type="match status" value="1"/>
</dbReference>
<reference evidence="13" key="1">
    <citation type="submission" date="2024-07" db="EMBL/GenBank/DDBJ databases">
        <title>Complete genome sequence of Verrucomicrobiaceae bacterium NT6N.</title>
        <authorList>
            <person name="Huang C."/>
            <person name="Takami H."/>
            <person name="Hamasaki K."/>
        </authorList>
    </citation>
    <scope>NUCLEOTIDE SEQUENCE</scope>
    <source>
        <strain evidence="13">NT6N</strain>
    </source>
</reference>
<keyword evidence="7" id="KW-0627">Porphyrin biosynthesis</keyword>
<evidence type="ECO:0000256" key="9">
    <source>
        <dbReference type="ARBA" id="ARBA00060548"/>
    </source>
</evidence>
<name>A0AAT9FGC6_9BACT</name>
<dbReference type="NCBIfam" id="NF004790">
    <property type="entry name" value="PRK06136.1"/>
    <property type="match status" value="1"/>
</dbReference>
<feature type="domain" description="Tetrapyrrole methylase" evidence="11">
    <location>
        <begin position="7"/>
        <end position="217"/>
    </location>
</feature>
<evidence type="ECO:0000256" key="10">
    <source>
        <dbReference type="RuleBase" id="RU003960"/>
    </source>
</evidence>